<dbReference type="EC" id="4.1.1.81" evidence="4"/>
<keyword evidence="7 11" id="KW-0456">Lyase</keyword>
<dbReference type="SUPFAM" id="SSF53383">
    <property type="entry name" value="PLP-dependent transferases"/>
    <property type="match status" value="1"/>
</dbReference>
<feature type="domain" description="Aminotransferase class I/classII large" evidence="10">
    <location>
        <begin position="23"/>
        <end position="349"/>
    </location>
</feature>
<dbReference type="CDD" id="cd00609">
    <property type="entry name" value="AAT_like"/>
    <property type="match status" value="1"/>
</dbReference>
<evidence type="ECO:0000256" key="7">
    <source>
        <dbReference type="ARBA" id="ARBA00023239"/>
    </source>
</evidence>
<dbReference type="InterPro" id="IPR004839">
    <property type="entry name" value="Aminotransferase_I/II_large"/>
</dbReference>
<dbReference type="NCBIfam" id="TIGR01140">
    <property type="entry name" value="L_thr_O3P_dcar"/>
    <property type="match status" value="1"/>
</dbReference>
<evidence type="ECO:0000256" key="8">
    <source>
        <dbReference type="ARBA" id="ARBA00029996"/>
    </source>
</evidence>
<evidence type="ECO:0000256" key="4">
    <source>
        <dbReference type="ARBA" id="ARBA00012285"/>
    </source>
</evidence>
<dbReference type="Proteomes" id="UP001315001">
    <property type="component" value="Unassembled WGS sequence"/>
</dbReference>
<keyword evidence="6" id="KW-0663">Pyridoxal phosphate</keyword>
<comment type="catalytic activity">
    <reaction evidence="9">
        <text>O-phospho-L-threonine + H(+) = (R)-1-aminopropan-2-yl phosphate + CO2</text>
        <dbReference type="Rhea" id="RHEA:11492"/>
        <dbReference type="ChEBI" id="CHEBI:15378"/>
        <dbReference type="ChEBI" id="CHEBI:16526"/>
        <dbReference type="ChEBI" id="CHEBI:58563"/>
        <dbReference type="ChEBI" id="CHEBI:58675"/>
        <dbReference type="EC" id="4.1.1.81"/>
    </reaction>
</comment>
<evidence type="ECO:0000256" key="3">
    <source>
        <dbReference type="ARBA" id="ARBA00004953"/>
    </source>
</evidence>
<evidence type="ECO:0000256" key="2">
    <source>
        <dbReference type="ARBA" id="ARBA00003444"/>
    </source>
</evidence>
<organism evidence="11 12">
    <name type="scientific">Anaerobutyricum soehngenii</name>
    <dbReference type="NCBI Taxonomy" id="105843"/>
    <lineage>
        <taxon>Bacteria</taxon>
        <taxon>Bacillati</taxon>
        <taxon>Bacillota</taxon>
        <taxon>Clostridia</taxon>
        <taxon>Lachnospirales</taxon>
        <taxon>Lachnospiraceae</taxon>
        <taxon>Anaerobutyricum</taxon>
    </lineage>
</organism>
<comment type="cofactor">
    <cofactor evidence="1">
        <name>pyridoxal 5'-phosphate</name>
        <dbReference type="ChEBI" id="CHEBI:597326"/>
    </cofactor>
</comment>
<gene>
    <name evidence="11" type="ORF">JYQ75_08650</name>
</gene>
<dbReference type="PANTHER" id="PTHR42885:SF1">
    <property type="entry name" value="THREONINE-PHOSPHATE DECARBOXYLASE"/>
    <property type="match status" value="1"/>
</dbReference>
<evidence type="ECO:0000259" key="10">
    <source>
        <dbReference type="Pfam" id="PF00155"/>
    </source>
</evidence>
<dbReference type="InterPro" id="IPR015422">
    <property type="entry name" value="PyrdxlP-dep_Trfase_small"/>
</dbReference>
<protein>
    <recommendedName>
        <fullName evidence="4">threonine-phosphate decarboxylase</fullName>
        <ecNumber evidence="4">4.1.1.81</ecNumber>
    </recommendedName>
    <alternativeName>
        <fullName evidence="8">L-threonine-O-3-phosphate decarboxylase</fullName>
    </alternativeName>
</protein>
<comment type="caution">
    <text evidence="11">The sequence shown here is derived from an EMBL/GenBank/DDBJ whole genome shotgun (WGS) entry which is preliminary data.</text>
</comment>
<evidence type="ECO:0000256" key="1">
    <source>
        <dbReference type="ARBA" id="ARBA00001933"/>
    </source>
</evidence>
<comment type="pathway">
    <text evidence="3">Cofactor biosynthesis; adenosylcobalamin biosynthesis.</text>
</comment>
<dbReference type="InterPro" id="IPR005860">
    <property type="entry name" value="CobD"/>
</dbReference>
<dbReference type="Gene3D" id="3.40.640.10">
    <property type="entry name" value="Type I PLP-dependent aspartate aminotransferase-like (Major domain)"/>
    <property type="match status" value="1"/>
</dbReference>
<sequence length="357" mass="40539">MKKISHGGNIYKKAKEMGIREEDILDFSANISPLGLPEHIRQAMVKAIDQTINYPDPDCSRLKEAISKEDAVSETKIACGNGGADLLYRLAFGLQPKKVLLPAPAFVEYEEALSAAGAQIEYYRMTEDFIIKEDILEQITEDTDFVVICNPNNPTGILTERERILRILERAEKTKTFVMVDECFLEICKNEKEYTVKPFIEKYEHLIILKSFTKLYAIPGVRLGYILAGSEKVIERVNRAGQAWSVSHIAQCAGVAALADNIYKEKVIDTVAEELAYMKKEFFKLPVVLYDGAANYLFFRTPKITDLDKQLEGHGIMIRNCSNYVNLGRDYWRVAVKAHEENKKLIKALRMILKGEE</sequence>
<accession>A0ABS3ZJH4</accession>
<dbReference type="Pfam" id="PF00155">
    <property type="entry name" value="Aminotran_1_2"/>
    <property type="match status" value="1"/>
</dbReference>
<evidence type="ECO:0000313" key="11">
    <source>
        <dbReference type="EMBL" id="MBP0057461.1"/>
    </source>
</evidence>
<keyword evidence="5" id="KW-0169">Cobalamin biosynthesis</keyword>
<dbReference type="PANTHER" id="PTHR42885">
    <property type="entry name" value="HISTIDINOL-PHOSPHATE AMINOTRANSFERASE-RELATED"/>
    <property type="match status" value="1"/>
</dbReference>
<keyword evidence="12" id="KW-1185">Reference proteome</keyword>
<dbReference type="EMBL" id="JAFIQO010000117">
    <property type="protein sequence ID" value="MBP0057461.1"/>
    <property type="molecule type" value="Genomic_DNA"/>
</dbReference>
<proteinExistence type="predicted"/>
<evidence type="ECO:0000313" key="12">
    <source>
        <dbReference type="Proteomes" id="UP001315001"/>
    </source>
</evidence>
<evidence type="ECO:0000256" key="5">
    <source>
        <dbReference type="ARBA" id="ARBA00022573"/>
    </source>
</evidence>
<dbReference type="InterPro" id="IPR015424">
    <property type="entry name" value="PyrdxlP-dep_Trfase"/>
</dbReference>
<dbReference type="InterPro" id="IPR015421">
    <property type="entry name" value="PyrdxlP-dep_Trfase_major"/>
</dbReference>
<evidence type="ECO:0000256" key="6">
    <source>
        <dbReference type="ARBA" id="ARBA00022898"/>
    </source>
</evidence>
<dbReference type="Gene3D" id="3.90.1150.10">
    <property type="entry name" value="Aspartate Aminotransferase, domain 1"/>
    <property type="match status" value="1"/>
</dbReference>
<evidence type="ECO:0000256" key="9">
    <source>
        <dbReference type="ARBA" id="ARBA00048531"/>
    </source>
</evidence>
<name>A0ABS3ZJH4_9FIRM</name>
<dbReference type="RefSeq" id="WP_209293589.1">
    <property type="nucleotide sequence ID" value="NZ_JAFIQO010000117.1"/>
</dbReference>
<reference evidence="11 12" key="1">
    <citation type="submission" date="2021-02" db="EMBL/GenBank/DDBJ databases">
        <title>Lactate utilizing bacteria of the human gut.</title>
        <authorList>
            <person name="Sheridan P.O."/>
        </authorList>
    </citation>
    <scope>NUCLEOTIDE SEQUENCE [LARGE SCALE GENOMIC DNA]</scope>
    <source>
        <strain evidence="11 12">HTF-83D</strain>
    </source>
</reference>
<dbReference type="GO" id="GO:0048472">
    <property type="term" value="F:threonine-phosphate decarboxylase activity"/>
    <property type="evidence" value="ECO:0007669"/>
    <property type="project" value="UniProtKB-EC"/>
</dbReference>
<comment type="function">
    <text evidence="2">Decarboxylates L-threonine-O-3-phosphate to yield (R)-1-amino-2-propanol O-2-phosphate, the precursor for the linkage between the nucleotide loop and the corrin ring in cobalamin.</text>
</comment>